<name>A0A5C0VHW4_9SPHI</name>
<dbReference type="KEGG" id="pej:FYC62_08360"/>
<evidence type="ECO:0000256" key="1">
    <source>
        <dbReference type="SAM" id="MobiDB-lite"/>
    </source>
</evidence>
<dbReference type="EMBL" id="CP043329">
    <property type="protein sequence ID" value="QEK51669.1"/>
    <property type="molecule type" value="Genomic_DNA"/>
</dbReference>
<protein>
    <submittedName>
        <fullName evidence="2">Uncharacterized protein</fullName>
    </submittedName>
</protein>
<feature type="compositionally biased region" description="Basic and acidic residues" evidence="1">
    <location>
        <begin position="26"/>
        <end position="35"/>
    </location>
</feature>
<organism evidence="2 3">
    <name type="scientific">Pedobacter aquae</name>
    <dbReference type="NCBI Taxonomy" id="2605747"/>
    <lineage>
        <taxon>Bacteria</taxon>
        <taxon>Pseudomonadati</taxon>
        <taxon>Bacteroidota</taxon>
        <taxon>Sphingobacteriia</taxon>
        <taxon>Sphingobacteriales</taxon>
        <taxon>Sphingobacteriaceae</taxon>
        <taxon>Pedobacter</taxon>
    </lineage>
</organism>
<feature type="region of interest" description="Disordered" evidence="1">
    <location>
        <begin position="1"/>
        <end position="72"/>
    </location>
</feature>
<dbReference type="AlphaFoldDB" id="A0A5C0VHW4"/>
<sequence>MKPLKNKIITEDIPEQEPLERSPFYPHEENEHQPTNKEQWVDDVNAEFQGHPPLTSTSEEYDHPEKGKLEDE</sequence>
<evidence type="ECO:0000313" key="3">
    <source>
        <dbReference type="Proteomes" id="UP000323653"/>
    </source>
</evidence>
<proteinExistence type="predicted"/>
<accession>A0A5C0VHW4</accession>
<keyword evidence="3" id="KW-1185">Reference proteome</keyword>
<gene>
    <name evidence="2" type="ORF">FYC62_08360</name>
</gene>
<dbReference type="Proteomes" id="UP000323653">
    <property type="component" value="Chromosome"/>
</dbReference>
<evidence type="ECO:0000313" key="2">
    <source>
        <dbReference type="EMBL" id="QEK51669.1"/>
    </source>
</evidence>
<reference evidence="2 3" key="1">
    <citation type="submission" date="2019-08" db="EMBL/GenBank/DDBJ databases">
        <title>Pedobacter sp. nov., isolated from Han river, South Korea.</title>
        <authorList>
            <person name="Lee D.-H."/>
            <person name="Kim Y.-S."/>
            <person name="Hwang E.-M."/>
            <person name="Le Tran T.C."/>
            <person name="Cha C.-J."/>
        </authorList>
    </citation>
    <scope>NUCLEOTIDE SEQUENCE [LARGE SCALE GENOMIC DNA]</scope>
    <source>
        <strain evidence="2 3">CJ43</strain>
    </source>
</reference>
<feature type="compositionally biased region" description="Basic and acidic residues" evidence="1">
    <location>
        <begin position="60"/>
        <end position="72"/>
    </location>
</feature>
<dbReference type="RefSeq" id="WP_039447577.1">
    <property type="nucleotide sequence ID" value="NZ_CP043329.1"/>
</dbReference>